<feature type="signal peptide" evidence="1">
    <location>
        <begin position="1"/>
        <end position="24"/>
    </location>
</feature>
<dbReference type="Proteomes" id="UP000030645">
    <property type="component" value="Unassembled WGS sequence"/>
</dbReference>
<evidence type="ECO:0000313" key="2">
    <source>
        <dbReference type="EMBL" id="EXC10462.1"/>
    </source>
</evidence>
<keyword evidence="1" id="KW-0732">Signal</keyword>
<dbReference type="AlphaFoldDB" id="W9RU94"/>
<dbReference type="PANTHER" id="PTHR34458">
    <property type="entry name" value="POLLEN OLE E 1 ALLERGEN AND EXTENSIN FAMILY PROTEIN-RELATED"/>
    <property type="match status" value="1"/>
</dbReference>
<keyword evidence="3" id="KW-1185">Reference proteome</keyword>
<dbReference type="PANTHER" id="PTHR34458:SF11">
    <property type="entry name" value="MD-2-RELATED LIPID-RECOGNITION DOMAIN-CONTAINING PROTEIN"/>
    <property type="match status" value="1"/>
</dbReference>
<sequence length="173" mass="18685">MAYRSVLLLSISLAIICMSIMVNCSLLDNVVDPKIISDTTGIESVTIFGTAQCPFPPLARPNEASLPEGINVALTCDGGRTLISNALTDTTGFFKITLNTLQSSIFHPNQCSDCRIAVSSNFAGCGVFPGRRGSLLAPINCRDVVVQQLRGDEQGHSNAVYYKAEPFYFDPLY</sequence>
<name>W9RU94_9ROSA</name>
<protein>
    <submittedName>
        <fullName evidence="2">Uncharacterized protein</fullName>
    </submittedName>
</protein>
<evidence type="ECO:0000256" key="1">
    <source>
        <dbReference type="SAM" id="SignalP"/>
    </source>
</evidence>
<gene>
    <name evidence="2" type="ORF">L484_008629</name>
</gene>
<proteinExistence type="predicted"/>
<dbReference type="EMBL" id="KE345641">
    <property type="protein sequence ID" value="EXC10462.1"/>
    <property type="molecule type" value="Genomic_DNA"/>
</dbReference>
<accession>W9RU94</accession>
<organism evidence="2 3">
    <name type="scientific">Morus notabilis</name>
    <dbReference type="NCBI Taxonomy" id="981085"/>
    <lineage>
        <taxon>Eukaryota</taxon>
        <taxon>Viridiplantae</taxon>
        <taxon>Streptophyta</taxon>
        <taxon>Embryophyta</taxon>
        <taxon>Tracheophyta</taxon>
        <taxon>Spermatophyta</taxon>
        <taxon>Magnoliopsida</taxon>
        <taxon>eudicotyledons</taxon>
        <taxon>Gunneridae</taxon>
        <taxon>Pentapetalae</taxon>
        <taxon>rosids</taxon>
        <taxon>fabids</taxon>
        <taxon>Rosales</taxon>
        <taxon>Moraceae</taxon>
        <taxon>Moreae</taxon>
        <taxon>Morus</taxon>
    </lineage>
</organism>
<feature type="chain" id="PRO_5004928874" evidence="1">
    <location>
        <begin position="25"/>
        <end position="173"/>
    </location>
</feature>
<evidence type="ECO:0000313" key="3">
    <source>
        <dbReference type="Proteomes" id="UP000030645"/>
    </source>
</evidence>
<reference evidence="3" key="1">
    <citation type="submission" date="2013-01" db="EMBL/GenBank/DDBJ databases">
        <title>Draft Genome Sequence of a Mulberry Tree, Morus notabilis C.K. Schneid.</title>
        <authorList>
            <person name="He N."/>
            <person name="Zhao S."/>
        </authorList>
    </citation>
    <scope>NUCLEOTIDE SEQUENCE</scope>
</reference>
<dbReference type="InterPro" id="IPR040404">
    <property type="entry name" value="Phylloplanin-like"/>
</dbReference>